<dbReference type="OrthoDB" id="6575868at2759"/>
<dbReference type="AlphaFoldDB" id="A0A2S2Q584"/>
<dbReference type="InterPro" id="IPR000679">
    <property type="entry name" value="Znf_GATA"/>
</dbReference>
<dbReference type="RefSeq" id="XP_025421705.1">
    <property type="nucleotide sequence ID" value="XM_025565920.1"/>
</dbReference>
<dbReference type="PANTHER" id="PTHR10315:SF117">
    <property type="entry name" value="RING-TYPE E3 UBIQUITIN TRANSFERASE"/>
    <property type="match status" value="1"/>
</dbReference>
<dbReference type="SUPFAM" id="SSF49599">
    <property type="entry name" value="TRAF domain-like"/>
    <property type="match status" value="1"/>
</dbReference>
<keyword evidence="4" id="KW-1185">Reference proteome</keyword>
<evidence type="ECO:0000313" key="3">
    <source>
        <dbReference type="EMBL" id="MBY72897.1"/>
    </source>
</evidence>
<keyword evidence="1" id="KW-0862">Zinc</keyword>
<dbReference type="GO" id="GO:0006355">
    <property type="term" value="P:regulation of DNA-templated transcription"/>
    <property type="evidence" value="ECO:0007669"/>
    <property type="project" value="InterPro"/>
</dbReference>
<name>A0A2S2Q584_9HEMI</name>
<evidence type="ECO:0000313" key="5">
    <source>
        <dbReference type="RefSeq" id="XP_025421705.1"/>
    </source>
</evidence>
<gene>
    <name evidence="5" type="primary">LOC112691609</name>
    <name evidence="3" type="ORF">g.1325</name>
</gene>
<keyword evidence="1" id="KW-0863">Zinc-finger</keyword>
<organism evidence="3">
    <name type="scientific">Sipha flava</name>
    <name type="common">yellow sugarcane aphid</name>
    <dbReference type="NCBI Taxonomy" id="143950"/>
    <lineage>
        <taxon>Eukaryota</taxon>
        <taxon>Metazoa</taxon>
        <taxon>Ecdysozoa</taxon>
        <taxon>Arthropoda</taxon>
        <taxon>Hexapoda</taxon>
        <taxon>Insecta</taxon>
        <taxon>Pterygota</taxon>
        <taxon>Neoptera</taxon>
        <taxon>Paraneoptera</taxon>
        <taxon>Hemiptera</taxon>
        <taxon>Sternorrhyncha</taxon>
        <taxon>Aphidomorpha</taxon>
        <taxon>Aphidoidea</taxon>
        <taxon>Aphididae</taxon>
        <taxon>Sipha</taxon>
    </lineage>
</organism>
<dbReference type="Proteomes" id="UP000694846">
    <property type="component" value="Unplaced"/>
</dbReference>
<dbReference type="GO" id="GO:0043565">
    <property type="term" value="F:sequence-specific DNA binding"/>
    <property type="evidence" value="ECO:0007669"/>
    <property type="project" value="InterPro"/>
</dbReference>
<evidence type="ECO:0000256" key="1">
    <source>
        <dbReference type="PROSITE-ProRule" id="PRU00094"/>
    </source>
</evidence>
<reference evidence="3" key="1">
    <citation type="submission" date="2018-04" db="EMBL/GenBank/DDBJ databases">
        <title>Transcriptome assembly of Sipha flava.</title>
        <authorList>
            <person name="Scully E.D."/>
            <person name="Geib S.M."/>
            <person name="Palmer N.A."/>
            <person name="Koch K."/>
            <person name="Bradshaw J."/>
            <person name="Heng-Moss T."/>
            <person name="Sarath G."/>
        </authorList>
    </citation>
    <scope>NUCLEOTIDE SEQUENCE</scope>
</reference>
<dbReference type="GO" id="GO:0005737">
    <property type="term" value="C:cytoplasm"/>
    <property type="evidence" value="ECO:0007669"/>
    <property type="project" value="TreeGrafter"/>
</dbReference>
<dbReference type="PANTHER" id="PTHR10315">
    <property type="entry name" value="E3 UBIQUITIN PROTEIN LIGASE SIAH"/>
    <property type="match status" value="1"/>
</dbReference>
<sequence length="249" mass="28047">MDYICPDINHLVACFTCGSQALPPYRLCESGHVGCRPCSAYLRTCLCTQRYVSNAHYVFDALVSALLLKCKYAAAFGGRGGDGETCDGRWFDVQQLRDHYRDGCTRNAYTCPLTGCGRADRIDTVVEHYEAEHDVRTPPPAEHSEHDEMVIRLPITSEDKEEVYKIFNGYFMFSTSAENGTEPDRSMKLTIRNINPTDPLQYTCCADAYENELLVRLTVTHTTSDEFELVRWLSATSGPAVFVFIFNTS</sequence>
<accession>A0A2S2Q584</accession>
<evidence type="ECO:0000259" key="2">
    <source>
        <dbReference type="PROSITE" id="PS50114"/>
    </source>
</evidence>
<keyword evidence="1" id="KW-0479">Metal-binding</keyword>
<dbReference type="GeneID" id="112691609"/>
<proteinExistence type="predicted"/>
<evidence type="ECO:0000313" key="4">
    <source>
        <dbReference type="Proteomes" id="UP000694846"/>
    </source>
</evidence>
<feature type="domain" description="GATA-type" evidence="2">
    <location>
        <begin position="14"/>
        <end position="43"/>
    </location>
</feature>
<dbReference type="PROSITE" id="PS50114">
    <property type="entry name" value="GATA_ZN_FINGER_2"/>
    <property type="match status" value="1"/>
</dbReference>
<dbReference type="InterPro" id="IPR052088">
    <property type="entry name" value="E3_ubiquitin-ligase_SINA"/>
</dbReference>
<dbReference type="EMBL" id="GGMS01003694">
    <property type="protein sequence ID" value="MBY72897.1"/>
    <property type="molecule type" value="Transcribed_RNA"/>
</dbReference>
<dbReference type="GO" id="GO:0061630">
    <property type="term" value="F:ubiquitin protein ligase activity"/>
    <property type="evidence" value="ECO:0007669"/>
    <property type="project" value="TreeGrafter"/>
</dbReference>
<reference evidence="5" key="2">
    <citation type="submission" date="2025-04" db="UniProtKB">
        <authorList>
            <consortium name="RefSeq"/>
        </authorList>
    </citation>
    <scope>IDENTIFICATION</scope>
    <source>
        <tissue evidence="5">Whole body</tissue>
    </source>
</reference>
<dbReference type="GO" id="GO:0008270">
    <property type="term" value="F:zinc ion binding"/>
    <property type="evidence" value="ECO:0007669"/>
    <property type="project" value="UniProtKB-KW"/>
</dbReference>
<protein>
    <submittedName>
        <fullName evidence="5">Uncharacterized protein LOC112691609</fullName>
    </submittedName>
</protein>